<dbReference type="Gene3D" id="1.10.1410.10">
    <property type="match status" value="1"/>
</dbReference>
<dbReference type="InterPro" id="IPR047872">
    <property type="entry name" value="EFG_IV"/>
</dbReference>
<dbReference type="HAMAP" id="MF_00054_B">
    <property type="entry name" value="EF_G_EF_2_B"/>
    <property type="match status" value="1"/>
</dbReference>
<dbReference type="Gene3D" id="3.30.460.10">
    <property type="entry name" value="Beta Polymerase, domain 2"/>
    <property type="match status" value="1"/>
</dbReference>
<evidence type="ECO:0000256" key="7">
    <source>
        <dbReference type="ARBA" id="ARBA00023134"/>
    </source>
</evidence>
<dbReference type="InterPro" id="IPR009000">
    <property type="entry name" value="Transl_B-barrel_sf"/>
</dbReference>
<dbReference type="Proteomes" id="UP000030688">
    <property type="component" value="Unassembled WGS sequence"/>
</dbReference>
<dbReference type="Gene3D" id="3.30.230.10">
    <property type="match status" value="1"/>
</dbReference>
<dbReference type="Pfam" id="PF14492">
    <property type="entry name" value="EFG_III"/>
    <property type="match status" value="1"/>
</dbReference>
<dbReference type="CDD" id="cd01886">
    <property type="entry name" value="EF-G"/>
    <property type="match status" value="1"/>
</dbReference>
<dbReference type="Gene3D" id="3.30.70.240">
    <property type="match status" value="1"/>
</dbReference>
<comment type="function">
    <text evidence="8">Mitochondrial GTPase that catalyzes the GTP-dependent ribosomal translocation step during translation elongation. During this step, the ribosome changes from the pre-translocational (PRE) to the post-translocational (POST) state as the newly formed A-site-bound peptidyl-tRNA and P-site-bound deacylated tRNA move to the P and E sites, respectively. Catalyzes the coordinated movement of the two tRNA molecules, the mRNA and conformational changes in the ribosome.</text>
</comment>
<keyword evidence="6 8" id="KW-0496">Mitochondrion</keyword>
<comment type="subcellular location">
    <subcellularLocation>
        <location evidence="1 8">Mitochondrion</location>
    </subcellularLocation>
</comment>
<reference evidence="10 11" key="2">
    <citation type="submission" date="2013-02" db="EMBL/GenBank/DDBJ databases">
        <title>The Genome Sequence of Plasmodium falciparum 7G8.</title>
        <authorList>
            <consortium name="The Broad Institute Genome Sequencing Platform"/>
            <consortium name="The Broad Institute Genome Sequencing Center for Infectious Disease"/>
            <person name="Neafsey D."/>
            <person name="Cheeseman I."/>
            <person name="Volkman S."/>
            <person name="Adams J."/>
            <person name="Walker B."/>
            <person name="Young S.K."/>
            <person name="Zeng Q."/>
            <person name="Gargeya S."/>
            <person name="Fitzgerald M."/>
            <person name="Haas B."/>
            <person name="Abouelleil A."/>
            <person name="Alvarado L."/>
            <person name="Arachchi H.M."/>
            <person name="Berlin A.M."/>
            <person name="Chapman S.B."/>
            <person name="Dewar J."/>
            <person name="Goldberg J."/>
            <person name="Griggs A."/>
            <person name="Gujja S."/>
            <person name="Hansen M."/>
            <person name="Howarth C."/>
            <person name="Imamovic A."/>
            <person name="Larimer J."/>
            <person name="McCowan C."/>
            <person name="Murphy C."/>
            <person name="Neiman D."/>
            <person name="Pearson M."/>
            <person name="Priest M."/>
            <person name="Roberts A."/>
            <person name="Saif S."/>
            <person name="Shea T."/>
            <person name="Sisk P."/>
            <person name="Sykes S."/>
            <person name="Wortman J."/>
            <person name="Nusbaum C."/>
            <person name="Birren B."/>
        </authorList>
    </citation>
    <scope>NUCLEOTIDE SEQUENCE [LARGE SCALE GENOMIC DNA]</scope>
    <source>
        <strain evidence="10 11">7G8</strain>
    </source>
</reference>
<dbReference type="Gene3D" id="3.30.70.870">
    <property type="entry name" value="Elongation Factor G (Translational Gtpase), domain 3"/>
    <property type="match status" value="1"/>
</dbReference>
<dbReference type="InterPro" id="IPR054708">
    <property type="entry name" value="MTPAP-like_central"/>
</dbReference>
<dbReference type="InterPro" id="IPR009022">
    <property type="entry name" value="EFG_III"/>
</dbReference>
<dbReference type="AlphaFoldDB" id="W7FIK4"/>
<dbReference type="GO" id="GO:0003746">
    <property type="term" value="F:translation elongation factor activity"/>
    <property type="evidence" value="ECO:0007669"/>
    <property type="project" value="UniProtKB-UniRule"/>
</dbReference>
<dbReference type="SMART" id="SM00838">
    <property type="entry name" value="EFG_C"/>
    <property type="match status" value="1"/>
</dbReference>
<evidence type="ECO:0000259" key="9">
    <source>
        <dbReference type="PROSITE" id="PS51722"/>
    </source>
</evidence>
<dbReference type="SUPFAM" id="SSF52540">
    <property type="entry name" value="P-loop containing nucleoside triphosphate hydrolases"/>
    <property type="match status" value="1"/>
</dbReference>
<dbReference type="CDD" id="cd01434">
    <property type="entry name" value="EFG_mtEFG1_IV"/>
    <property type="match status" value="1"/>
</dbReference>
<dbReference type="InterPro" id="IPR000795">
    <property type="entry name" value="T_Tr_GTP-bd_dom"/>
</dbReference>
<keyword evidence="5 8" id="KW-0648">Protein biosynthesis</keyword>
<dbReference type="InterPro" id="IPR035647">
    <property type="entry name" value="EFG_III/V"/>
</dbReference>
<reference evidence="11" key="1">
    <citation type="submission" date="2007-11" db="EMBL/GenBank/DDBJ databases">
        <authorList>
            <consortium name="The Broad Institute Genome Sequencing Platform"/>
            <person name="Volkman S.K."/>
            <person name="Daily J.P."/>
            <person name="Sarr O."/>
            <person name="Ndiaye D."/>
            <person name="Ndir O."/>
            <person name="Mboup S."/>
            <person name="Lukens A."/>
            <person name="Stange-Thomann N."/>
            <person name="Mauceli E."/>
            <person name="Gnerre S."/>
            <person name="Jaffe D."/>
            <person name="Zainoun J."/>
            <person name="Wiegand R.C."/>
            <person name="Birren B."/>
            <person name="Galagan J."/>
            <person name="Lander E."/>
            <person name="Wirth D.F."/>
        </authorList>
    </citation>
    <scope>NUCLEOTIDE SEQUENCE [LARGE SCALE GENOMIC DNA]</scope>
    <source>
        <strain evidence="11">7G8</strain>
    </source>
</reference>
<dbReference type="InterPro" id="IPR005225">
    <property type="entry name" value="Small_GTP-bd"/>
</dbReference>
<dbReference type="InterPro" id="IPR053905">
    <property type="entry name" value="EF-G-like_DII"/>
</dbReference>
<evidence type="ECO:0000256" key="5">
    <source>
        <dbReference type="ARBA" id="ARBA00022917"/>
    </source>
</evidence>
<proteinExistence type="inferred from homology"/>
<dbReference type="Pfam" id="PF22600">
    <property type="entry name" value="MTPAP-like_central"/>
    <property type="match status" value="1"/>
</dbReference>
<dbReference type="FunFam" id="3.30.70.240:FF:000001">
    <property type="entry name" value="Elongation factor G"/>
    <property type="match status" value="1"/>
</dbReference>
<name>W7FIK4_PLAF8</name>
<dbReference type="InterPro" id="IPR020568">
    <property type="entry name" value="Ribosomal_Su5_D2-typ_SF"/>
</dbReference>
<protein>
    <recommendedName>
        <fullName evidence="8">Elongation factor G, mitochondrial</fullName>
        <shortName evidence="8">EF-Gmt</shortName>
    </recommendedName>
    <alternativeName>
        <fullName evidence="8">Elongation factor G 1, mitochondrial</fullName>
        <shortName evidence="8">mEF-G 1</shortName>
    </alternativeName>
    <alternativeName>
        <fullName evidence="8">Elongation factor G1</fullName>
    </alternativeName>
</protein>
<evidence type="ECO:0000256" key="2">
    <source>
        <dbReference type="ARBA" id="ARBA00005870"/>
    </source>
</evidence>
<dbReference type="SUPFAM" id="SSF50447">
    <property type="entry name" value="Translation proteins"/>
    <property type="match status" value="1"/>
</dbReference>
<dbReference type="InterPro" id="IPR031157">
    <property type="entry name" value="G_TR_CS"/>
</dbReference>
<evidence type="ECO:0000256" key="1">
    <source>
        <dbReference type="ARBA" id="ARBA00004173"/>
    </source>
</evidence>
<dbReference type="PANTHER" id="PTHR43636:SF2">
    <property type="entry name" value="ELONGATION FACTOR G, MITOCHONDRIAL"/>
    <property type="match status" value="1"/>
</dbReference>
<keyword evidence="4 8" id="KW-0251">Elongation factor</keyword>
<dbReference type="EMBL" id="KE123629">
    <property type="protein sequence ID" value="EUR68069.1"/>
    <property type="molecule type" value="Genomic_DNA"/>
</dbReference>
<dbReference type="SUPFAM" id="SSF81301">
    <property type="entry name" value="Nucleotidyltransferase"/>
    <property type="match status" value="1"/>
</dbReference>
<dbReference type="NCBIfam" id="TIGR00231">
    <property type="entry name" value="small_GTP"/>
    <property type="match status" value="1"/>
</dbReference>
<evidence type="ECO:0000256" key="4">
    <source>
        <dbReference type="ARBA" id="ARBA00022768"/>
    </source>
</evidence>
<dbReference type="PROSITE" id="PS51722">
    <property type="entry name" value="G_TR_2"/>
    <property type="match status" value="1"/>
</dbReference>
<dbReference type="GO" id="GO:0070125">
    <property type="term" value="P:mitochondrial translational elongation"/>
    <property type="evidence" value="ECO:0007669"/>
    <property type="project" value="UniProtKB-UniRule"/>
</dbReference>
<dbReference type="SMART" id="SM00889">
    <property type="entry name" value="EFG_IV"/>
    <property type="match status" value="1"/>
</dbReference>
<dbReference type="GO" id="GO:0003924">
    <property type="term" value="F:GTPase activity"/>
    <property type="evidence" value="ECO:0007669"/>
    <property type="project" value="UniProtKB-UniRule"/>
</dbReference>
<dbReference type="PANTHER" id="PTHR43636">
    <property type="entry name" value="ELONGATION FACTOR G, MITOCHONDRIAL"/>
    <property type="match status" value="1"/>
</dbReference>
<dbReference type="Pfam" id="PF00679">
    <property type="entry name" value="EFG_C"/>
    <property type="match status" value="1"/>
</dbReference>
<evidence type="ECO:0000256" key="8">
    <source>
        <dbReference type="HAMAP-Rule" id="MF_03061"/>
    </source>
</evidence>
<evidence type="ECO:0000256" key="6">
    <source>
        <dbReference type="ARBA" id="ARBA00023128"/>
    </source>
</evidence>
<dbReference type="InterPro" id="IPR041095">
    <property type="entry name" value="EFG_II"/>
</dbReference>
<feature type="binding site" evidence="8">
    <location>
        <begin position="51"/>
        <end position="58"/>
    </location>
    <ligand>
        <name>GTP</name>
        <dbReference type="ChEBI" id="CHEBI:37565"/>
    </ligand>
</feature>
<dbReference type="Gene3D" id="3.40.50.300">
    <property type="entry name" value="P-loop containing nucleotide triphosphate hydrolases"/>
    <property type="match status" value="1"/>
</dbReference>
<dbReference type="FunFam" id="3.30.70.870:FF:000013">
    <property type="entry name" value="Elongation factor G, mitochondrial"/>
    <property type="match status" value="1"/>
</dbReference>
<dbReference type="Pfam" id="PF22042">
    <property type="entry name" value="EF-G_D2"/>
    <property type="match status" value="1"/>
</dbReference>
<dbReference type="Gene3D" id="2.40.30.10">
    <property type="entry name" value="Translation factors"/>
    <property type="match status" value="1"/>
</dbReference>
<accession>W7FIK4</accession>
<dbReference type="Pfam" id="PF03764">
    <property type="entry name" value="EFG_IV"/>
    <property type="match status" value="1"/>
</dbReference>
<dbReference type="CDD" id="cd03713">
    <property type="entry name" value="EFG_mtEFG_C"/>
    <property type="match status" value="1"/>
</dbReference>
<evidence type="ECO:0000313" key="10">
    <source>
        <dbReference type="EMBL" id="EUR68069.1"/>
    </source>
</evidence>
<dbReference type="PROSITE" id="PS00301">
    <property type="entry name" value="G_TR_1"/>
    <property type="match status" value="1"/>
</dbReference>
<feature type="domain" description="Tr-type G" evidence="9">
    <location>
        <begin position="42"/>
        <end position="333"/>
    </location>
</feature>
<comment type="pathway">
    <text evidence="8">Protein biosynthesis; polypeptide chain elongation.</text>
</comment>
<dbReference type="InterPro" id="IPR004540">
    <property type="entry name" value="Transl_elong_EFG/EF2"/>
</dbReference>
<feature type="binding site" evidence="8">
    <location>
        <begin position="176"/>
        <end position="179"/>
    </location>
    <ligand>
        <name>GTP</name>
        <dbReference type="ChEBI" id="CHEBI:37565"/>
    </ligand>
</feature>
<feature type="binding site" evidence="8">
    <location>
        <begin position="122"/>
        <end position="126"/>
    </location>
    <ligand>
        <name>GTP</name>
        <dbReference type="ChEBI" id="CHEBI:37565"/>
    </ligand>
</feature>
<dbReference type="OrthoDB" id="198619at2759"/>
<gene>
    <name evidence="10" type="ORF">PFBG_04034</name>
</gene>
<keyword evidence="7 8" id="KW-0342">GTP-binding</keyword>
<dbReference type="SUPFAM" id="SSF81631">
    <property type="entry name" value="PAP/OAS1 substrate-binding domain"/>
    <property type="match status" value="1"/>
</dbReference>
<dbReference type="Pfam" id="PF00009">
    <property type="entry name" value="GTP_EFTU"/>
    <property type="match status" value="1"/>
</dbReference>
<dbReference type="CDD" id="cd16262">
    <property type="entry name" value="EFG_III"/>
    <property type="match status" value="1"/>
</dbReference>
<dbReference type="GO" id="GO:0005525">
    <property type="term" value="F:GTP binding"/>
    <property type="evidence" value="ECO:0007669"/>
    <property type="project" value="UniProtKB-UniRule"/>
</dbReference>
<comment type="similarity">
    <text evidence="2">Belongs to the TRAFAC class translation factor GTPase superfamily. Classic translation factor GTPase family. EF-G/EF-2 subfamily.</text>
</comment>
<dbReference type="FunFam" id="2.40.30.10:FF:000022">
    <property type="entry name" value="Elongation factor G, mitochondrial"/>
    <property type="match status" value="1"/>
</dbReference>
<dbReference type="SUPFAM" id="SSF54980">
    <property type="entry name" value="EF-G C-terminal domain-like"/>
    <property type="match status" value="2"/>
</dbReference>
<dbReference type="InterPro" id="IPR027417">
    <property type="entry name" value="P-loop_NTPase"/>
</dbReference>
<organism evidence="10 11">
    <name type="scientific">Plasmodium falciparum (isolate 7G8)</name>
    <dbReference type="NCBI Taxonomy" id="57266"/>
    <lineage>
        <taxon>Eukaryota</taxon>
        <taxon>Sar</taxon>
        <taxon>Alveolata</taxon>
        <taxon>Apicomplexa</taxon>
        <taxon>Aconoidasida</taxon>
        <taxon>Haemosporida</taxon>
        <taxon>Plasmodiidae</taxon>
        <taxon>Plasmodium</taxon>
        <taxon>Plasmodium (Laverania)</taxon>
    </lineage>
</organism>
<evidence type="ECO:0000256" key="3">
    <source>
        <dbReference type="ARBA" id="ARBA00022741"/>
    </source>
</evidence>
<dbReference type="InterPro" id="IPR005517">
    <property type="entry name" value="Transl_elong_EFG/EF2_IV"/>
</dbReference>
<dbReference type="PRINTS" id="PR00315">
    <property type="entry name" value="ELONGATNFCT"/>
</dbReference>
<dbReference type="FunFam" id="3.40.50.300:FF:000514">
    <property type="entry name" value="Ribosome-releasing factor 2, mitochondrial"/>
    <property type="match status" value="1"/>
</dbReference>
<dbReference type="UniPathway" id="UPA00345"/>
<comment type="similarity">
    <text evidence="8">Belongs to the GTP-binding elongation factor family. EF-G/EF-2 subfamily.</text>
</comment>
<dbReference type="InterPro" id="IPR035649">
    <property type="entry name" value="EFG_V"/>
</dbReference>
<keyword evidence="3 8" id="KW-0547">Nucleotide-binding</keyword>
<dbReference type="InterPro" id="IPR014721">
    <property type="entry name" value="Ribsml_uS5_D2-typ_fold_subgr"/>
</dbReference>
<dbReference type="SUPFAM" id="SSF54211">
    <property type="entry name" value="Ribosomal protein S5 domain 2-like"/>
    <property type="match status" value="1"/>
</dbReference>
<dbReference type="InterPro" id="IPR043519">
    <property type="entry name" value="NT_sf"/>
</dbReference>
<sequence length="1105" mass="127921">MIILKHILYKNNGRRFFEKTIPNKIYNFYLSGLCKFSSCCIDNLRNIGISAHIDAGKTTLTERILYYTGKIKSIHEVRGNDGVGATMDSMELEREKGITIQSATTNCVWEINNKKYNINIIDTPGHVDFTIEVERSLRVLDSAILVICGVSGVQSQTLTVNRQMDRYHIPRILFINKLDRDGANVERTLHTIEKRLNLNTILLQMPIGIEQKFKGVYDLINRKGYLFQGKNGIILNEINNKEEILSLDNSFSFEIMELLRNRILEKLADVDDEFAEIYLNNDINDIKKNDIYSSIRKSTIKNLVTPICLGSAKNNVGVQILLNYVCNFLPSPKEINNYGYIIYSDVLEDKIKNNDICNETQNTQQYQSQDQNDISIINYNNQNSINNYTHKDDHHSSKNKSKKKIQLLCDNNLPMVGFLFKIQEDNMYGQMSYFRIYQGKIKKKEMITNMMTNKKEIVKKIMKMHSNMAKEVNEASAGDIVAICGINGSTGTTYTNGINTNLHLLNIFIPKPVISVAVEILKKGDMTKLTKALNKFTKEDPTFYVKTDEQTKETIFEGIGELQLEIYKERLKREFNINVNLKNPKINFKETITKPFECSYTYKKQKGGAGLYAHVHAIFETISDNYNDTTHCTFVNEVIGNDLPKNFILSIEKAFKEQIEKGYLYNSEIINMKMRLIGGKIHEVDSNDLAFKKATINLIKENYHNFCPVLLEPIMLVEIISNYEHQSNILTSITKRKGLVNNIVNNLNIIYIYADIPLKHMFNYINEIRAITQGQGTYTMEFSRYEQVSKNDLDEILKQKREIYHSGRKKIRINMIKNSDIDCCIVVENCEDKNSYLYILKVIKSAINLIYPSLTINIIKASVPIAKIYKEETNICDISINNTVAIVNTKFVSSICNIDERVTIINRIIKYWAKQKNINNRSQGTFSSYALFLLTYYFFQNINNPLLPSYKSIERENAESFDINSEYFFLQDHVEMPFYTNIEDIRNKFPNLQKNKEDVSKLLYGFFEFYSNDICKNGITLDIYNNQIIENKDMTANIYCPITKKIVNTYSINTWKKMFEKFQAAYDKLKNGDSLNIICEETKDNTPNRKMDLKGIIFFFLFINK</sequence>
<dbReference type="InterPro" id="IPR000640">
    <property type="entry name" value="EFG_V-like"/>
</dbReference>
<dbReference type="CDD" id="cd05402">
    <property type="entry name" value="NT_PAP_TUTase"/>
    <property type="match status" value="1"/>
</dbReference>
<dbReference type="GO" id="GO:0005759">
    <property type="term" value="C:mitochondrial matrix"/>
    <property type="evidence" value="ECO:0007669"/>
    <property type="project" value="UniProtKB-ARBA"/>
</dbReference>
<evidence type="ECO:0000313" key="11">
    <source>
        <dbReference type="Proteomes" id="UP000030688"/>
    </source>
</evidence>